<dbReference type="GeneID" id="97609284"/>
<comment type="similarity">
    <text evidence="7">Belongs to the gmhB family.</text>
</comment>
<evidence type="ECO:0000256" key="1">
    <source>
        <dbReference type="ARBA" id="ARBA00004496"/>
    </source>
</evidence>
<evidence type="ECO:0000313" key="9">
    <source>
        <dbReference type="Proteomes" id="UP000245934"/>
    </source>
</evidence>
<dbReference type="InterPro" id="IPR006549">
    <property type="entry name" value="HAD-SF_hydro_IIIA"/>
</dbReference>
<dbReference type="OrthoDB" id="4991at2157"/>
<evidence type="ECO:0000256" key="6">
    <source>
        <dbReference type="ARBA" id="ARBA00031828"/>
    </source>
</evidence>
<dbReference type="PANTHER" id="PTHR42891:SF1">
    <property type="entry name" value="D-GLYCERO-BETA-D-MANNO-HEPTOSE-1,7-BISPHOSPHATE 7-PHOSPHATASE"/>
    <property type="match status" value="1"/>
</dbReference>
<dbReference type="InterPro" id="IPR023214">
    <property type="entry name" value="HAD_sf"/>
</dbReference>
<comment type="subcellular location">
    <subcellularLocation>
        <location evidence="1 7">Cytoplasm</location>
    </subcellularLocation>
</comment>
<dbReference type="InterPro" id="IPR004446">
    <property type="entry name" value="Heptose_bisP_phosphatase"/>
</dbReference>
<keyword evidence="3" id="KW-0479">Metal-binding</keyword>
<keyword evidence="2 7" id="KW-0963">Cytoplasm</keyword>
<dbReference type="InterPro" id="IPR036412">
    <property type="entry name" value="HAD-like_sf"/>
</dbReference>
<protein>
    <recommendedName>
        <fullName evidence="6 7">D,D-heptose 1,7-bisphosphate phosphatase</fullName>
        <ecNumber evidence="7">3.1.3.-</ecNumber>
    </recommendedName>
</protein>
<keyword evidence="4 7" id="KW-0378">Hydrolase</keyword>
<dbReference type="InterPro" id="IPR006543">
    <property type="entry name" value="Histidinol-phos"/>
</dbReference>
<dbReference type="NCBIfam" id="TIGR01656">
    <property type="entry name" value="Histidinol-ppas"/>
    <property type="match status" value="1"/>
</dbReference>
<keyword evidence="9" id="KW-1185">Reference proteome</keyword>
<evidence type="ECO:0000256" key="7">
    <source>
        <dbReference type="PIRNR" id="PIRNR004682"/>
    </source>
</evidence>
<dbReference type="PANTHER" id="PTHR42891">
    <property type="entry name" value="D-GLYCERO-BETA-D-MANNO-HEPTOSE-1,7-BISPHOSPHATE 7-PHOSPHATASE"/>
    <property type="match status" value="1"/>
</dbReference>
<dbReference type="GO" id="GO:0046872">
    <property type="term" value="F:metal ion binding"/>
    <property type="evidence" value="ECO:0007669"/>
    <property type="project" value="UniProtKB-KW"/>
</dbReference>
<evidence type="ECO:0000256" key="4">
    <source>
        <dbReference type="ARBA" id="ARBA00022801"/>
    </source>
</evidence>
<dbReference type="Proteomes" id="UP000245934">
    <property type="component" value="Unassembled WGS sequence"/>
</dbReference>
<dbReference type="EMBL" id="QGMZ01000004">
    <property type="protein sequence ID" value="PWR76189.1"/>
    <property type="molecule type" value="Genomic_DNA"/>
</dbReference>
<evidence type="ECO:0000313" key="8">
    <source>
        <dbReference type="EMBL" id="PWR76189.1"/>
    </source>
</evidence>
<gene>
    <name evidence="8" type="ORF">DLD82_01475</name>
</gene>
<evidence type="ECO:0000256" key="3">
    <source>
        <dbReference type="ARBA" id="ARBA00022723"/>
    </source>
</evidence>
<dbReference type="Gene3D" id="3.40.50.1000">
    <property type="entry name" value="HAD superfamily/HAD-like"/>
    <property type="match status" value="1"/>
</dbReference>
<comment type="caution">
    <text evidence="8">The sequence shown here is derived from an EMBL/GenBank/DDBJ whole genome shotgun (WGS) entry which is preliminary data.</text>
</comment>
<reference evidence="8 9" key="1">
    <citation type="submission" date="2018-05" db="EMBL/GenBank/DDBJ databases">
        <title>Draft genome of Methanospirillum stamsii Pt1.</title>
        <authorList>
            <person name="Dueholm M.S."/>
            <person name="Nielsen P.H."/>
            <person name="Bakmann L.F."/>
            <person name="Otzen D.E."/>
        </authorList>
    </citation>
    <scope>NUCLEOTIDE SEQUENCE [LARGE SCALE GENOMIC DNA]</scope>
    <source>
        <strain evidence="8 9">Pt1</strain>
    </source>
</reference>
<dbReference type="Pfam" id="PF13242">
    <property type="entry name" value="Hydrolase_like"/>
    <property type="match status" value="1"/>
</dbReference>
<accession>A0A2V2N8M2</accession>
<dbReference type="RefSeq" id="WP_109939324.1">
    <property type="nucleotide sequence ID" value="NZ_CP176366.1"/>
</dbReference>
<evidence type="ECO:0000256" key="5">
    <source>
        <dbReference type="ARBA" id="ARBA00023277"/>
    </source>
</evidence>
<dbReference type="GO" id="GO:0005737">
    <property type="term" value="C:cytoplasm"/>
    <property type="evidence" value="ECO:0007669"/>
    <property type="project" value="UniProtKB-SubCell"/>
</dbReference>
<sequence>MKNRAIFFDRDGILNDLVYHNTTREYEPPHNPTELIIIPDAINVIKILQKENYLLIVISNQPDYAKGKTSFENLLNVHKKLESVFLSEKISFSHYYYCYHHPDGIIASHSIICECRKPEPYFLFQAAVDFSIDLNQSWMIGDRDTDIECGKRAGVKTILINYPFSKGNRGNSYPDYVVENIYEIIPIINMENNENNDE</sequence>
<dbReference type="SUPFAM" id="SSF56784">
    <property type="entry name" value="HAD-like"/>
    <property type="match status" value="1"/>
</dbReference>
<dbReference type="AlphaFoldDB" id="A0A2V2N8M2"/>
<dbReference type="EC" id="3.1.3.-" evidence="7"/>
<name>A0A2V2N8M2_9EURY</name>
<evidence type="ECO:0000256" key="2">
    <source>
        <dbReference type="ARBA" id="ARBA00022490"/>
    </source>
</evidence>
<dbReference type="GO" id="GO:0016791">
    <property type="term" value="F:phosphatase activity"/>
    <property type="evidence" value="ECO:0007669"/>
    <property type="project" value="InterPro"/>
</dbReference>
<dbReference type="PIRSF" id="PIRSF004682">
    <property type="entry name" value="GmhB"/>
    <property type="match status" value="1"/>
</dbReference>
<dbReference type="NCBIfam" id="TIGR01662">
    <property type="entry name" value="HAD-SF-IIIA"/>
    <property type="match status" value="1"/>
</dbReference>
<proteinExistence type="inferred from homology"/>
<dbReference type="GO" id="GO:0005975">
    <property type="term" value="P:carbohydrate metabolic process"/>
    <property type="evidence" value="ECO:0007669"/>
    <property type="project" value="InterPro"/>
</dbReference>
<keyword evidence="5 7" id="KW-0119">Carbohydrate metabolism</keyword>
<organism evidence="8 9">
    <name type="scientific">Methanospirillum stamsii</name>
    <dbReference type="NCBI Taxonomy" id="1277351"/>
    <lineage>
        <taxon>Archaea</taxon>
        <taxon>Methanobacteriati</taxon>
        <taxon>Methanobacteriota</taxon>
        <taxon>Stenosarchaea group</taxon>
        <taxon>Methanomicrobia</taxon>
        <taxon>Methanomicrobiales</taxon>
        <taxon>Methanospirillaceae</taxon>
        <taxon>Methanospirillum</taxon>
    </lineage>
</organism>